<accession>A0A0A9SKY9</accession>
<reference evidence="1" key="1">
    <citation type="submission" date="2014-09" db="EMBL/GenBank/DDBJ databases">
        <authorList>
            <person name="Magalhaes I.L.F."/>
            <person name="Oliveira U."/>
            <person name="Santos F.R."/>
            <person name="Vidigal T.H.D.A."/>
            <person name="Brescovit A.D."/>
            <person name="Santos A.J."/>
        </authorList>
    </citation>
    <scope>NUCLEOTIDE SEQUENCE</scope>
    <source>
        <tissue evidence="1">Shoot tissue taken approximately 20 cm above the soil surface</tissue>
    </source>
</reference>
<name>A0A0A9SKY9_ARUDO</name>
<protein>
    <submittedName>
        <fullName evidence="1">ADOF2</fullName>
    </submittedName>
</protein>
<dbReference type="AlphaFoldDB" id="A0A0A9SKY9"/>
<proteinExistence type="predicted"/>
<dbReference type="EMBL" id="GBRH01261728">
    <property type="protein sequence ID" value="JAD36167.1"/>
    <property type="molecule type" value="Transcribed_RNA"/>
</dbReference>
<evidence type="ECO:0000313" key="1">
    <source>
        <dbReference type="EMBL" id="JAD36167.1"/>
    </source>
</evidence>
<reference evidence="1" key="2">
    <citation type="journal article" date="2015" name="Data Brief">
        <title>Shoot transcriptome of the giant reed, Arundo donax.</title>
        <authorList>
            <person name="Barrero R.A."/>
            <person name="Guerrero F.D."/>
            <person name="Moolhuijzen P."/>
            <person name="Goolsby J.A."/>
            <person name="Tidwell J."/>
            <person name="Bellgard S.E."/>
            <person name="Bellgard M.I."/>
        </authorList>
    </citation>
    <scope>NUCLEOTIDE SEQUENCE</scope>
    <source>
        <tissue evidence="1">Shoot tissue taken approximately 20 cm above the soil surface</tissue>
    </source>
</reference>
<organism evidence="1">
    <name type="scientific">Arundo donax</name>
    <name type="common">Giant reed</name>
    <name type="synonym">Donax arundinaceus</name>
    <dbReference type="NCBI Taxonomy" id="35708"/>
    <lineage>
        <taxon>Eukaryota</taxon>
        <taxon>Viridiplantae</taxon>
        <taxon>Streptophyta</taxon>
        <taxon>Embryophyta</taxon>
        <taxon>Tracheophyta</taxon>
        <taxon>Spermatophyta</taxon>
        <taxon>Magnoliopsida</taxon>
        <taxon>Liliopsida</taxon>
        <taxon>Poales</taxon>
        <taxon>Poaceae</taxon>
        <taxon>PACMAD clade</taxon>
        <taxon>Arundinoideae</taxon>
        <taxon>Arundineae</taxon>
        <taxon>Arundo</taxon>
    </lineage>
</organism>
<sequence length="21" mass="2596">MGWNSCMRRCAAGWSRTYRRF</sequence>